<sequence>MAWKDNEGNASKPQREDLILLRQRGYVTHLIEVLDYKSEREKWQSYFNIYRIVEVLWIIDWTNPSDSAKADKVFGYPVKYQGGDVMFLDTMPTFGQHWQNQGGSMAFQERVRTMLDLSAKSDNG</sequence>
<reference evidence="1" key="1">
    <citation type="submission" date="2016-04" db="EMBL/GenBank/DDBJ databases">
        <authorList>
            <person name="Tabuchi Yagui T.R."/>
        </authorList>
    </citation>
    <scope>NUCLEOTIDE SEQUENCE [LARGE SCALE GENOMIC DNA]</scope>
    <source>
        <strain evidence="1">NIES-26</strain>
    </source>
</reference>
<organism evidence="1 2">
    <name type="scientific">Nostoc minutum NIES-26</name>
    <dbReference type="NCBI Taxonomy" id="1844469"/>
    <lineage>
        <taxon>Bacteria</taxon>
        <taxon>Bacillati</taxon>
        <taxon>Cyanobacteriota</taxon>
        <taxon>Cyanophyceae</taxon>
        <taxon>Nostocales</taxon>
        <taxon>Nostocaceae</taxon>
        <taxon>Nostoc</taxon>
    </lineage>
</organism>
<accession>A0A367R7W2</accession>
<dbReference type="EMBL" id="LXQD01000225">
    <property type="protein sequence ID" value="RCJ31614.1"/>
    <property type="molecule type" value="Genomic_DNA"/>
</dbReference>
<dbReference type="Proteomes" id="UP000252107">
    <property type="component" value="Unassembled WGS sequence"/>
</dbReference>
<comment type="caution">
    <text evidence="1">The sequence shown here is derived from an EMBL/GenBank/DDBJ whole genome shotgun (WGS) entry which is preliminary data.</text>
</comment>
<gene>
    <name evidence="1" type="ORF">A6770_19760</name>
</gene>
<proteinExistence type="predicted"/>
<protein>
    <submittedName>
        <fullName evidence="1">Uncharacterized protein</fullName>
    </submittedName>
</protein>
<dbReference type="AlphaFoldDB" id="A0A367R7W2"/>
<evidence type="ECO:0000313" key="2">
    <source>
        <dbReference type="Proteomes" id="UP000252107"/>
    </source>
</evidence>
<keyword evidence="2" id="KW-1185">Reference proteome</keyword>
<name>A0A367R7W2_9NOSO</name>
<evidence type="ECO:0000313" key="1">
    <source>
        <dbReference type="EMBL" id="RCJ31614.1"/>
    </source>
</evidence>